<dbReference type="PANTHER" id="PTHR35604">
    <property type="entry name" value="TRANSPOSASE INSH FOR INSERTION SEQUENCE ELEMENT IS5A-RELATED"/>
    <property type="match status" value="1"/>
</dbReference>
<feature type="domain" description="Transposase DDE" evidence="3">
    <location>
        <begin position="354"/>
        <end position="477"/>
    </location>
</feature>
<feature type="domain" description="Transposase InsH N-terminal" evidence="2">
    <location>
        <begin position="2"/>
        <end position="47"/>
    </location>
</feature>
<evidence type="ECO:0000313" key="5">
    <source>
        <dbReference type="Proteomes" id="UP001152519"/>
    </source>
</evidence>
<dbReference type="InterPro" id="IPR008490">
    <property type="entry name" value="Transposase_InsH_N"/>
</dbReference>
<dbReference type="PANTHER" id="PTHR35604:SF2">
    <property type="entry name" value="TRANSPOSASE INSH FOR INSERTION SEQUENCE ELEMENT IS5A-RELATED"/>
    <property type="match status" value="1"/>
</dbReference>
<dbReference type="EMBL" id="CAJSLV010000058">
    <property type="protein sequence ID" value="CAG6394701.1"/>
    <property type="molecule type" value="Genomic_DNA"/>
</dbReference>
<feature type="region of interest" description="Disordered" evidence="1">
    <location>
        <begin position="196"/>
        <end position="220"/>
    </location>
</feature>
<dbReference type="InterPro" id="IPR047629">
    <property type="entry name" value="IS1182_transpos"/>
</dbReference>
<keyword evidence="5" id="KW-1185">Reference proteome</keyword>
<gene>
    <name evidence="4" type="ORF">SCOCK_290037</name>
</gene>
<protein>
    <submittedName>
        <fullName evidence="4">Transposase</fullName>
    </submittedName>
</protein>
<dbReference type="Pfam" id="PF13751">
    <property type="entry name" value="DDE_Tnp_1_6"/>
    <property type="match status" value="1"/>
</dbReference>
<dbReference type="Pfam" id="PF05598">
    <property type="entry name" value="DUF772"/>
    <property type="match status" value="1"/>
</dbReference>
<evidence type="ECO:0000256" key="1">
    <source>
        <dbReference type="SAM" id="MobiDB-lite"/>
    </source>
</evidence>
<reference evidence="4" key="1">
    <citation type="submission" date="2021-05" db="EMBL/GenBank/DDBJ databases">
        <authorList>
            <person name="Arsene-Ploetze F."/>
        </authorList>
    </citation>
    <scope>NUCLEOTIDE SEQUENCE</scope>
    <source>
        <strain evidence="4">DSM 42138</strain>
    </source>
</reference>
<evidence type="ECO:0000313" key="4">
    <source>
        <dbReference type="EMBL" id="CAG6394701.1"/>
    </source>
</evidence>
<comment type="caution">
    <text evidence="4">The sequence shown here is derived from an EMBL/GenBank/DDBJ whole genome shotgun (WGS) entry which is preliminary data.</text>
</comment>
<accession>A0A9W4GRH8</accession>
<dbReference type="AlphaFoldDB" id="A0A9W4GRH8"/>
<evidence type="ECO:0000259" key="3">
    <source>
        <dbReference type="Pfam" id="PF13751"/>
    </source>
</evidence>
<dbReference type="Proteomes" id="UP001152519">
    <property type="component" value="Unassembled WGS sequence"/>
</dbReference>
<dbReference type="NCBIfam" id="NF033551">
    <property type="entry name" value="transpos_IS1182"/>
    <property type="match status" value="1"/>
</dbReference>
<sequence length="502" mass="56294">MLQKAANLTDRQAADEARENLAWKYALGLRLDDPGFDHTVLSEFRTRVVEHQAEERVLDLLLDRLRELGLVKEGGRQRTDSTHIVSAVRDLNRLELVGESVRAALNALSAAAPDWVDQVLVVADWSRRYADRVDTWRIPDSKSKQHELALNYAKDGFTLLGALYAPASPAWLRTLPAVQILRHVLLQNYTRTTAGNGHVRVKRREPSEDDGDGLPPAPIRLASPYDTDTRWSAKRDMFWNGYKLHVSETCHAQADGIRPERPNIITNVTTTASTLPDTKALEPVHQALERRQLLPQRHYLDSGYPSAELIVASAKTYGVALITPVLLDTSRQAKTQSGFAAHDFTINWERQQAVCPAGKTSTTWNPTIQNGVPKTVATFAALDCIPCPFKEQCTSARSNRRQISLHPRELTEAIRTARAQQQTDEWNHDYALRAGIEGTIRQTTHTTGLRRARYRGLAKTHLDHTTSATAVNIIRLHAWWNGHPLDRASHSHLARLQLSLTA</sequence>
<proteinExistence type="predicted"/>
<evidence type="ECO:0000259" key="2">
    <source>
        <dbReference type="Pfam" id="PF05598"/>
    </source>
</evidence>
<dbReference type="InterPro" id="IPR025668">
    <property type="entry name" value="Tnp_DDE_dom"/>
</dbReference>
<name>A0A9W4GRH8_9ACTN</name>
<organism evidence="4 5">
    <name type="scientific">Actinacidiphila cocklensis</name>
    <dbReference type="NCBI Taxonomy" id="887465"/>
    <lineage>
        <taxon>Bacteria</taxon>
        <taxon>Bacillati</taxon>
        <taxon>Actinomycetota</taxon>
        <taxon>Actinomycetes</taxon>
        <taxon>Kitasatosporales</taxon>
        <taxon>Streptomycetaceae</taxon>
        <taxon>Actinacidiphila</taxon>
    </lineage>
</organism>